<dbReference type="AlphaFoldDB" id="K3WBR2"/>
<proteinExistence type="inferred from homology"/>
<keyword evidence="7" id="KW-0249">Electron transport</keyword>
<keyword evidence="9" id="KW-0472">Membrane</keyword>
<sequence length="152" mass="17595">MSWRAQISRSIQELRFVACETSQSSKGLRTFFRKNYGELKMLNPRTPFVYREAEEMEPFVYARYDWGVEKQVFVQNKTDKEILDIVKGLVEHGFTLPKSPESDILVAAPIIEADKGEEAYEPLNLTWDGVTLRRNPDFDIPLEEAVKEDAHP</sequence>
<keyword evidence="12" id="KW-1185">Reference proteome</keyword>
<protein>
    <recommendedName>
        <fullName evidence="10">Ribosomal protein/NADH dehydrogenase domain-containing protein</fullName>
    </recommendedName>
</protein>
<keyword evidence="8" id="KW-0496">Mitochondrion</keyword>
<dbReference type="EnsemblProtists" id="PYU1_T002403">
    <property type="protein sequence ID" value="PYU1_T002403"/>
    <property type="gene ID" value="PYU1_G002400"/>
</dbReference>
<dbReference type="SMART" id="SM00916">
    <property type="entry name" value="L51_S25_CI-B8"/>
    <property type="match status" value="1"/>
</dbReference>
<dbReference type="PANTHER" id="PTHR12878:SF0">
    <property type="entry name" value="NADH DEHYDROGENASE [UBIQUINONE] 1 ALPHA SUBCOMPLEX SUBUNIT 2"/>
    <property type="match status" value="1"/>
</dbReference>
<dbReference type="Proteomes" id="UP000019132">
    <property type="component" value="Unassembled WGS sequence"/>
</dbReference>
<reference evidence="12" key="1">
    <citation type="journal article" date="2010" name="Genome Biol.">
        <title>Genome sequence of the necrotrophic plant pathogen Pythium ultimum reveals original pathogenicity mechanisms and effector repertoire.</title>
        <authorList>
            <person name="Levesque C.A."/>
            <person name="Brouwer H."/>
            <person name="Cano L."/>
            <person name="Hamilton J.P."/>
            <person name="Holt C."/>
            <person name="Huitema E."/>
            <person name="Raffaele S."/>
            <person name="Robideau G.P."/>
            <person name="Thines M."/>
            <person name="Win J."/>
            <person name="Zerillo M.M."/>
            <person name="Beakes G.W."/>
            <person name="Boore J.L."/>
            <person name="Busam D."/>
            <person name="Dumas B."/>
            <person name="Ferriera S."/>
            <person name="Fuerstenberg S.I."/>
            <person name="Gachon C.M."/>
            <person name="Gaulin E."/>
            <person name="Govers F."/>
            <person name="Grenville-Briggs L."/>
            <person name="Horner N."/>
            <person name="Hostetler J."/>
            <person name="Jiang R.H."/>
            <person name="Johnson J."/>
            <person name="Krajaejun T."/>
            <person name="Lin H."/>
            <person name="Meijer H.J."/>
            <person name="Moore B."/>
            <person name="Morris P."/>
            <person name="Phuntmart V."/>
            <person name="Puiu D."/>
            <person name="Shetty J."/>
            <person name="Stajich J.E."/>
            <person name="Tripathy S."/>
            <person name="Wawra S."/>
            <person name="van West P."/>
            <person name="Whitty B.R."/>
            <person name="Coutinho P.M."/>
            <person name="Henrissat B."/>
            <person name="Martin F."/>
            <person name="Thomas P.D."/>
            <person name="Tyler B.M."/>
            <person name="De Vries R.P."/>
            <person name="Kamoun S."/>
            <person name="Yandell M."/>
            <person name="Tisserat N."/>
            <person name="Buell C.R."/>
        </authorList>
    </citation>
    <scope>NUCLEOTIDE SEQUENCE</scope>
    <source>
        <strain evidence="12">DAOM:BR144</strain>
    </source>
</reference>
<evidence type="ECO:0000259" key="10">
    <source>
        <dbReference type="SMART" id="SM00916"/>
    </source>
</evidence>
<dbReference type="VEuPathDB" id="FungiDB:PYU1_G002400"/>
<name>K3WBR2_GLOUD</name>
<evidence type="ECO:0000256" key="9">
    <source>
        <dbReference type="ARBA" id="ARBA00023136"/>
    </source>
</evidence>
<dbReference type="GO" id="GO:0005743">
    <property type="term" value="C:mitochondrial inner membrane"/>
    <property type="evidence" value="ECO:0007669"/>
    <property type="project" value="UniProtKB-SubCell"/>
</dbReference>
<comment type="function">
    <text evidence="1">Accessory subunit of the mitochondrial membrane respiratory chain NADH dehydrogenase (Complex I), that is believed not to be involved in catalysis. Complex I functions in the transfer of electrons from NADH to the respiratory chain. The immediate electron acceptor for the enzyme is believed to be ubiquinone.</text>
</comment>
<dbReference type="InterPro" id="IPR016464">
    <property type="entry name" value="NADH_Ub_cplx-1_asu_su-2"/>
</dbReference>
<dbReference type="InterPro" id="IPR007741">
    <property type="entry name" value="Ribosomal_mL43/mS25/NADH_DH"/>
</dbReference>
<evidence type="ECO:0000256" key="3">
    <source>
        <dbReference type="ARBA" id="ARBA00008939"/>
    </source>
</evidence>
<dbReference type="Pfam" id="PF05047">
    <property type="entry name" value="L51_S25_CI-B8"/>
    <property type="match status" value="1"/>
</dbReference>
<dbReference type="InterPro" id="IPR036249">
    <property type="entry name" value="Thioredoxin-like_sf"/>
</dbReference>
<evidence type="ECO:0000256" key="8">
    <source>
        <dbReference type="ARBA" id="ARBA00023128"/>
    </source>
</evidence>
<evidence type="ECO:0000256" key="6">
    <source>
        <dbReference type="ARBA" id="ARBA00022792"/>
    </source>
</evidence>
<dbReference type="Gene3D" id="3.40.30.10">
    <property type="entry name" value="Glutaredoxin"/>
    <property type="match status" value="1"/>
</dbReference>
<dbReference type="InParanoid" id="K3WBR2"/>
<evidence type="ECO:0000313" key="11">
    <source>
        <dbReference type="EnsemblProtists" id="PYU1_T002403"/>
    </source>
</evidence>
<accession>K3WBR2</accession>
<dbReference type="eggNOG" id="KOG3446">
    <property type="taxonomic scope" value="Eukaryota"/>
</dbReference>
<dbReference type="SUPFAM" id="SSF52833">
    <property type="entry name" value="Thioredoxin-like"/>
    <property type="match status" value="1"/>
</dbReference>
<feature type="domain" description="Ribosomal protein/NADH dehydrogenase" evidence="10">
    <location>
        <begin position="20"/>
        <end position="93"/>
    </location>
</feature>
<keyword evidence="6" id="KW-0999">Mitochondrion inner membrane</keyword>
<reference evidence="12" key="2">
    <citation type="submission" date="2010-04" db="EMBL/GenBank/DDBJ databases">
        <authorList>
            <person name="Buell R."/>
            <person name="Hamilton J."/>
            <person name="Hostetler J."/>
        </authorList>
    </citation>
    <scope>NUCLEOTIDE SEQUENCE [LARGE SCALE GENOMIC DNA]</scope>
    <source>
        <strain evidence="12">DAOM:BR144</strain>
    </source>
</reference>
<reference evidence="11" key="3">
    <citation type="submission" date="2014-11" db="UniProtKB">
        <authorList>
            <consortium name="EnsemblProtists"/>
        </authorList>
    </citation>
    <scope>IDENTIFICATION</scope>
    <source>
        <strain evidence="11">DAOM BR144</strain>
    </source>
</reference>
<comment type="similarity">
    <text evidence="3">Belongs to the complex I NDUFA2 subunit family.</text>
</comment>
<keyword evidence="4" id="KW-0813">Transport</keyword>
<evidence type="ECO:0000313" key="12">
    <source>
        <dbReference type="Proteomes" id="UP000019132"/>
    </source>
</evidence>
<evidence type="ECO:0000256" key="4">
    <source>
        <dbReference type="ARBA" id="ARBA00022448"/>
    </source>
</evidence>
<evidence type="ECO:0000256" key="5">
    <source>
        <dbReference type="ARBA" id="ARBA00022660"/>
    </source>
</evidence>
<comment type="subcellular location">
    <subcellularLocation>
        <location evidence="2">Mitochondrion inner membrane</location>
        <topology evidence="2">Peripheral membrane protein</topology>
        <orientation evidence="2">Matrix side</orientation>
    </subcellularLocation>
</comment>
<dbReference type="OMA" id="FIEQQYV"/>
<dbReference type="STRING" id="431595.K3WBR2"/>
<evidence type="ECO:0000256" key="2">
    <source>
        <dbReference type="ARBA" id="ARBA00004443"/>
    </source>
</evidence>
<dbReference type="HOGENOM" id="CLU_1699082_0_0_1"/>
<evidence type="ECO:0000256" key="7">
    <source>
        <dbReference type="ARBA" id="ARBA00022982"/>
    </source>
</evidence>
<organism evidence="11 12">
    <name type="scientific">Globisporangium ultimum (strain ATCC 200006 / CBS 805.95 / DAOM BR144)</name>
    <name type="common">Pythium ultimum</name>
    <dbReference type="NCBI Taxonomy" id="431595"/>
    <lineage>
        <taxon>Eukaryota</taxon>
        <taxon>Sar</taxon>
        <taxon>Stramenopiles</taxon>
        <taxon>Oomycota</taxon>
        <taxon>Peronosporomycetes</taxon>
        <taxon>Pythiales</taxon>
        <taxon>Pythiaceae</taxon>
        <taxon>Globisporangium</taxon>
    </lineage>
</organism>
<dbReference type="PANTHER" id="PTHR12878">
    <property type="entry name" value="NADH-UBIQUINONE OXIDOREDUCTASE B8 SUBUNIT"/>
    <property type="match status" value="1"/>
</dbReference>
<keyword evidence="5" id="KW-0679">Respiratory chain</keyword>
<evidence type="ECO:0000256" key="1">
    <source>
        <dbReference type="ARBA" id="ARBA00003195"/>
    </source>
</evidence>